<reference evidence="1" key="2">
    <citation type="journal article" date="2022" name="New Phytol.">
        <title>Evolutionary transition to the ectomycorrhizal habit in the genomes of a hyperdiverse lineage of mushroom-forming fungi.</title>
        <authorList>
            <person name="Looney B."/>
            <person name="Miyauchi S."/>
            <person name="Morin E."/>
            <person name="Drula E."/>
            <person name="Courty P.E."/>
            <person name="Kohler A."/>
            <person name="Kuo A."/>
            <person name="LaButti K."/>
            <person name="Pangilinan J."/>
            <person name="Lipzen A."/>
            <person name="Riley R."/>
            <person name="Andreopoulos W."/>
            <person name="He G."/>
            <person name="Johnson J."/>
            <person name="Nolan M."/>
            <person name="Tritt A."/>
            <person name="Barry K.W."/>
            <person name="Grigoriev I.V."/>
            <person name="Nagy L.G."/>
            <person name="Hibbett D."/>
            <person name="Henrissat B."/>
            <person name="Matheny P.B."/>
            <person name="Labbe J."/>
            <person name="Martin F.M."/>
        </authorList>
    </citation>
    <scope>NUCLEOTIDE SEQUENCE</scope>
    <source>
        <strain evidence="1">EC-137</strain>
    </source>
</reference>
<reference evidence="1" key="1">
    <citation type="submission" date="2021-02" db="EMBL/GenBank/DDBJ databases">
        <authorList>
            <consortium name="DOE Joint Genome Institute"/>
            <person name="Ahrendt S."/>
            <person name="Looney B.P."/>
            <person name="Miyauchi S."/>
            <person name="Morin E."/>
            <person name="Drula E."/>
            <person name="Courty P.E."/>
            <person name="Chicoki N."/>
            <person name="Fauchery L."/>
            <person name="Kohler A."/>
            <person name="Kuo A."/>
            <person name="Labutti K."/>
            <person name="Pangilinan J."/>
            <person name="Lipzen A."/>
            <person name="Riley R."/>
            <person name="Andreopoulos W."/>
            <person name="He G."/>
            <person name="Johnson J."/>
            <person name="Barry K.W."/>
            <person name="Grigoriev I.V."/>
            <person name="Nagy L."/>
            <person name="Hibbett D."/>
            <person name="Henrissat B."/>
            <person name="Matheny P.B."/>
            <person name="Labbe J."/>
            <person name="Martin F."/>
        </authorList>
    </citation>
    <scope>NUCLEOTIDE SEQUENCE</scope>
    <source>
        <strain evidence="1">EC-137</strain>
    </source>
</reference>
<name>A0ACB8Q548_9AGAM</name>
<dbReference type="Proteomes" id="UP000814128">
    <property type="component" value="Unassembled WGS sequence"/>
</dbReference>
<dbReference type="EMBL" id="MU274185">
    <property type="protein sequence ID" value="KAI0026789.1"/>
    <property type="molecule type" value="Genomic_DNA"/>
</dbReference>
<organism evidence="1 2">
    <name type="scientific">Vararia minispora EC-137</name>
    <dbReference type="NCBI Taxonomy" id="1314806"/>
    <lineage>
        <taxon>Eukaryota</taxon>
        <taxon>Fungi</taxon>
        <taxon>Dikarya</taxon>
        <taxon>Basidiomycota</taxon>
        <taxon>Agaricomycotina</taxon>
        <taxon>Agaricomycetes</taxon>
        <taxon>Russulales</taxon>
        <taxon>Lachnocladiaceae</taxon>
        <taxon>Vararia</taxon>
    </lineage>
</organism>
<accession>A0ACB8Q548</accession>
<evidence type="ECO:0000313" key="1">
    <source>
        <dbReference type="EMBL" id="KAI0026789.1"/>
    </source>
</evidence>
<evidence type="ECO:0000313" key="2">
    <source>
        <dbReference type="Proteomes" id="UP000814128"/>
    </source>
</evidence>
<comment type="caution">
    <text evidence="1">The sequence shown here is derived from an EMBL/GenBank/DDBJ whole genome shotgun (WGS) entry which is preliminary data.</text>
</comment>
<keyword evidence="2" id="KW-1185">Reference proteome</keyword>
<gene>
    <name evidence="1" type="ORF">K488DRAFT_91864</name>
</gene>
<proteinExistence type="predicted"/>
<protein>
    <submittedName>
        <fullName evidence="1">Uncharacterized protein</fullName>
    </submittedName>
</protein>
<sequence length="227" mass="25126">MPTSPKDVRWLKPAAQPSVADALAYALAENRRLQCVIRRQHDSLVAQGQQIAVIGRNRDVIVAQRDHAQRAQSARLTISAEHEESTLPPPYDGFGATPHHIAAIPDAHRRALDAVRDTHQRELDHMRDAHRRQLANISAEHQCYFSDVVRKQEHDVAAHEDAHRRELANIAEAHELDTAERDEIERLREGLVRAYRYAGDGSSATPAVTSGAQAGASAVALGGRRVH</sequence>